<dbReference type="SUPFAM" id="SSF82771">
    <property type="entry name" value="GIY-YIG endonuclease"/>
    <property type="match status" value="1"/>
</dbReference>
<dbReference type="InterPro" id="IPR035901">
    <property type="entry name" value="GIY-YIG_endonuc_sf"/>
</dbReference>
<dbReference type="FunFam" id="3.30.420.10:FF:000045">
    <property type="entry name" value="3'-5' exonuclease DinG"/>
    <property type="match status" value="1"/>
</dbReference>
<gene>
    <name evidence="4" type="ORF">NMK71_05615</name>
</gene>
<proteinExistence type="predicted"/>
<dbReference type="CDD" id="cd10434">
    <property type="entry name" value="GIY-YIG_UvrC_Cho"/>
    <property type="match status" value="1"/>
</dbReference>
<dbReference type="PROSITE" id="PS50164">
    <property type="entry name" value="GIY_YIG"/>
    <property type="match status" value="1"/>
</dbReference>
<dbReference type="PANTHER" id="PTHR30231:SF41">
    <property type="entry name" value="DNA POLYMERASE III SUBUNIT EPSILON"/>
    <property type="match status" value="1"/>
</dbReference>
<sequence>MHKYAIVDLETNGRANRITEVAIIVYENGKIIHSYESLVNPGGSIPSFITSLTGITQEMLVDQPSFKEVAEDVKEALEGCVFVAHNVNFDYNILKAEFENIGHSFKYPKLCTVRLSRKLLPGHRSYSLGNICSALGISNHSRHRAYGDALATVELFKELENQTDFEKTIAAFLNQRSKEATIPSHLDKDEFEALPSHPGVYKFYNEQRDLIYVGKAKNIKKRVLSHFYTKTTKKVSMIREIAHVEYELSGTELIALLMEDALIKRNFPKYNRASKQRINGLALVTYTDRKGIQHLGLQNLKDAVNPIKNFFNPVEARHYIEQLLTDFNLCAKYCHLIENNDTCEDSIFYTCQGICKGEEDIDTYNERVEEAIQKVRQDLPDGIIKQKGRNSEEDAFIRIKHGKYCGYGFIDKNLNVHPSEIDDFIISEKDNLNVQKILMHSLTSVQSISEKDLA</sequence>
<dbReference type="CDD" id="cd06127">
    <property type="entry name" value="DEDDh"/>
    <property type="match status" value="1"/>
</dbReference>
<dbReference type="NCBIfam" id="TIGR00573">
    <property type="entry name" value="dnaq"/>
    <property type="match status" value="1"/>
</dbReference>
<dbReference type="GO" id="GO:0006289">
    <property type="term" value="P:nucleotide-excision repair"/>
    <property type="evidence" value="ECO:0007669"/>
    <property type="project" value="InterPro"/>
</dbReference>
<dbReference type="InterPro" id="IPR036397">
    <property type="entry name" value="RNaseH_sf"/>
</dbReference>
<feature type="domain" description="GIY-YIG" evidence="3">
    <location>
        <begin position="196"/>
        <end position="272"/>
    </location>
</feature>
<dbReference type="GO" id="GO:0008408">
    <property type="term" value="F:3'-5' exonuclease activity"/>
    <property type="evidence" value="ECO:0007669"/>
    <property type="project" value="TreeGrafter"/>
</dbReference>
<dbReference type="GO" id="GO:0045004">
    <property type="term" value="P:DNA replication proofreading"/>
    <property type="evidence" value="ECO:0007669"/>
    <property type="project" value="TreeGrafter"/>
</dbReference>
<dbReference type="PANTHER" id="PTHR30231">
    <property type="entry name" value="DNA POLYMERASE III SUBUNIT EPSILON"/>
    <property type="match status" value="1"/>
</dbReference>
<evidence type="ECO:0000313" key="5">
    <source>
        <dbReference type="Proteomes" id="UP001152599"/>
    </source>
</evidence>
<accession>A0A9X4RX92</accession>
<keyword evidence="5" id="KW-1185">Reference proteome</keyword>
<dbReference type="SUPFAM" id="SSF53098">
    <property type="entry name" value="Ribonuclease H-like"/>
    <property type="match status" value="1"/>
</dbReference>
<dbReference type="InterPro" id="IPR000305">
    <property type="entry name" value="GIY-YIG_endonuc"/>
</dbReference>
<dbReference type="InterPro" id="IPR012337">
    <property type="entry name" value="RNaseH-like_sf"/>
</dbReference>
<reference evidence="4" key="1">
    <citation type="submission" date="2022-07" db="EMBL/GenBank/DDBJ databases">
        <title>Description and genome-wide analysis of Profundicola chukchiensis gen. nov., sp. nov., marine bacteria isolated from bottom sediments of the Chukchi Sea.</title>
        <authorList>
            <person name="Romanenko L."/>
            <person name="Otstavnykh N."/>
            <person name="Kurilenko V."/>
            <person name="Eremeev V."/>
            <person name="Velansky P."/>
            <person name="Mikhailov V."/>
            <person name="Isaeva M."/>
        </authorList>
    </citation>
    <scope>NUCLEOTIDE SEQUENCE</scope>
    <source>
        <strain evidence="4">KMM 9713</strain>
    </source>
</reference>
<dbReference type="Gene3D" id="3.40.1440.10">
    <property type="entry name" value="GIY-YIG endonuclease"/>
    <property type="match status" value="1"/>
</dbReference>
<dbReference type="GO" id="GO:0003887">
    <property type="term" value="F:DNA-directed DNA polymerase activity"/>
    <property type="evidence" value="ECO:0007669"/>
    <property type="project" value="InterPro"/>
</dbReference>
<dbReference type="InterPro" id="IPR006054">
    <property type="entry name" value="DnaQ"/>
</dbReference>
<keyword evidence="4" id="KW-0269">Exonuclease</keyword>
<evidence type="ECO:0000256" key="2">
    <source>
        <dbReference type="ARBA" id="ARBA00026073"/>
    </source>
</evidence>
<organism evidence="4 5">
    <name type="scientific">Profundicola chukchiensis</name>
    <dbReference type="NCBI Taxonomy" id="2961959"/>
    <lineage>
        <taxon>Bacteria</taxon>
        <taxon>Pseudomonadati</taxon>
        <taxon>Bacteroidota</taxon>
        <taxon>Flavobacteriia</taxon>
        <taxon>Flavobacteriales</taxon>
        <taxon>Weeksellaceae</taxon>
        <taxon>Profundicola</taxon>
    </lineage>
</organism>
<evidence type="ECO:0000256" key="1">
    <source>
        <dbReference type="ARBA" id="ARBA00025483"/>
    </source>
</evidence>
<dbReference type="Proteomes" id="UP001152599">
    <property type="component" value="Unassembled WGS sequence"/>
</dbReference>
<dbReference type="SMART" id="SM00465">
    <property type="entry name" value="GIYc"/>
    <property type="match status" value="1"/>
</dbReference>
<dbReference type="AlphaFoldDB" id="A0A9X4RX92"/>
<keyword evidence="4" id="KW-0378">Hydrolase</keyword>
<dbReference type="InterPro" id="IPR013520">
    <property type="entry name" value="Ribonucl_H"/>
</dbReference>
<dbReference type="GO" id="GO:0005829">
    <property type="term" value="C:cytosol"/>
    <property type="evidence" value="ECO:0007669"/>
    <property type="project" value="TreeGrafter"/>
</dbReference>
<comment type="function">
    <text evidence="1">DNA polymerase III is a complex, multichain enzyme responsible for most of the replicative synthesis in bacteria. The epsilon subunit contain the editing function and is a proofreading 3'-5' exonuclease.</text>
</comment>
<dbReference type="Pfam" id="PF00929">
    <property type="entry name" value="RNase_T"/>
    <property type="match status" value="1"/>
</dbReference>
<dbReference type="InterPro" id="IPR047296">
    <property type="entry name" value="GIY-YIG_UvrC_Cho"/>
</dbReference>
<comment type="caution">
    <text evidence="4">The sequence shown here is derived from an EMBL/GenBank/DDBJ whole genome shotgun (WGS) entry which is preliminary data.</text>
</comment>
<dbReference type="EMBL" id="JANCMU010000002">
    <property type="protein sequence ID" value="MDG4945884.1"/>
    <property type="molecule type" value="Genomic_DNA"/>
</dbReference>
<name>A0A9X4RX92_9FLAO</name>
<dbReference type="Pfam" id="PF01541">
    <property type="entry name" value="GIY-YIG"/>
    <property type="match status" value="1"/>
</dbReference>
<dbReference type="SMART" id="SM00479">
    <property type="entry name" value="EXOIII"/>
    <property type="match status" value="1"/>
</dbReference>
<dbReference type="RefSeq" id="WP_304420424.1">
    <property type="nucleotide sequence ID" value="NZ_JANCMU010000002.1"/>
</dbReference>
<dbReference type="Gene3D" id="3.30.420.10">
    <property type="entry name" value="Ribonuclease H-like superfamily/Ribonuclease H"/>
    <property type="match status" value="1"/>
</dbReference>
<dbReference type="GO" id="GO:0003677">
    <property type="term" value="F:DNA binding"/>
    <property type="evidence" value="ECO:0007669"/>
    <property type="project" value="InterPro"/>
</dbReference>
<comment type="subunit">
    <text evidence="2">DNA polymerase III contains a core (composed of alpha, epsilon and theta chains) that associates with a tau subunit. This core dimerizes to form the POLIII' complex. PolIII' associates with the gamma complex (composed of gamma, delta, delta', psi and chi chains) and with the beta chain to form the complete DNA polymerase III complex.</text>
</comment>
<evidence type="ECO:0000313" key="4">
    <source>
        <dbReference type="EMBL" id="MDG4945884.1"/>
    </source>
</evidence>
<protein>
    <submittedName>
        <fullName evidence="4">Exonuclease domain-containing protein</fullName>
    </submittedName>
</protein>
<keyword evidence="4" id="KW-0540">Nuclease</keyword>
<evidence type="ECO:0000259" key="3">
    <source>
        <dbReference type="PROSITE" id="PS50164"/>
    </source>
</evidence>